<dbReference type="PROSITE" id="PS51186">
    <property type="entry name" value="GNAT"/>
    <property type="match status" value="1"/>
</dbReference>
<dbReference type="InterPro" id="IPR000182">
    <property type="entry name" value="GNAT_dom"/>
</dbReference>
<organism evidence="5 6">
    <name type="scientific">Brachionus calyciflorus</name>
    <dbReference type="NCBI Taxonomy" id="104777"/>
    <lineage>
        <taxon>Eukaryota</taxon>
        <taxon>Metazoa</taxon>
        <taxon>Spiralia</taxon>
        <taxon>Gnathifera</taxon>
        <taxon>Rotifera</taxon>
        <taxon>Eurotatoria</taxon>
        <taxon>Monogononta</taxon>
        <taxon>Pseudotrocha</taxon>
        <taxon>Ploima</taxon>
        <taxon>Brachionidae</taxon>
        <taxon>Brachionus</taxon>
    </lineage>
</organism>
<proteinExistence type="inferred from homology"/>
<dbReference type="InterPro" id="IPR051016">
    <property type="entry name" value="Diverse_Substrate_AcTransf"/>
</dbReference>
<dbReference type="OrthoDB" id="7305308at2759"/>
<protein>
    <recommendedName>
        <fullName evidence="4">N-acetyltransferase domain-containing protein</fullName>
    </recommendedName>
</protein>
<accession>A0A813MHT0</accession>
<dbReference type="InterPro" id="IPR016181">
    <property type="entry name" value="Acyl_CoA_acyltransferase"/>
</dbReference>
<dbReference type="FunFam" id="3.40.630.30:FF:000064">
    <property type="entry name" value="GNAT family acetyltransferase"/>
    <property type="match status" value="1"/>
</dbReference>
<dbReference type="Gene3D" id="3.40.630.30">
    <property type="match status" value="1"/>
</dbReference>
<dbReference type="Pfam" id="PF00583">
    <property type="entry name" value="Acetyltransf_1"/>
    <property type="match status" value="1"/>
</dbReference>
<dbReference type="CDD" id="cd04301">
    <property type="entry name" value="NAT_SF"/>
    <property type="match status" value="1"/>
</dbReference>
<dbReference type="PANTHER" id="PTHR10545:SF29">
    <property type="entry name" value="GH14572P-RELATED"/>
    <property type="match status" value="1"/>
</dbReference>
<sequence>MSKNKIIQIQNKNDAQILYDLNIEKINRNDAGSRLLNDLNKQIFYGYFAIDSELEQNNELSKDDINSYVLFYHSYSTWQNRTIHIADLWFKPSLSDDEKFSILKELRTQLFIYARKNLLNRVNYHIYDTNENKQLIDCLLNKELGAVNLSLLEDWLIYEMNIQVMKEFISKDYPIPENYKIQKVTEIKEYASDIRDLIVEIAIYEKMLEQCQMTSEYLIRDYKYLNENEHNRFYESMVVLNDQKEVIGYAIYYRSYEVERGVGCYLEDLYIQEKYRRKGLGGALWKELIKDCLDKFNVNFMQWSVLAWNKLAIDFYHKCGARHLKDLCLFRFKTEVIYQ</sequence>
<dbReference type="PANTHER" id="PTHR10545">
    <property type="entry name" value="DIAMINE N-ACETYLTRANSFERASE"/>
    <property type="match status" value="1"/>
</dbReference>
<dbReference type="EMBL" id="CAJNOC010000157">
    <property type="protein sequence ID" value="CAF0720618.1"/>
    <property type="molecule type" value="Genomic_DNA"/>
</dbReference>
<reference evidence="5" key="1">
    <citation type="submission" date="2021-02" db="EMBL/GenBank/DDBJ databases">
        <authorList>
            <person name="Nowell W R."/>
        </authorList>
    </citation>
    <scope>NUCLEOTIDE SEQUENCE</scope>
    <source>
        <strain evidence="5">Ploen Becks lab</strain>
    </source>
</reference>
<evidence type="ECO:0000259" key="4">
    <source>
        <dbReference type="PROSITE" id="PS51186"/>
    </source>
</evidence>
<feature type="domain" description="N-acetyltransferase" evidence="4">
    <location>
        <begin position="192"/>
        <end position="339"/>
    </location>
</feature>
<dbReference type="SUPFAM" id="SSF55729">
    <property type="entry name" value="Acyl-CoA N-acyltransferases (Nat)"/>
    <property type="match status" value="1"/>
</dbReference>
<comment type="caution">
    <text evidence="5">The sequence shown here is derived from an EMBL/GenBank/DDBJ whole genome shotgun (WGS) entry which is preliminary data.</text>
</comment>
<keyword evidence="6" id="KW-1185">Reference proteome</keyword>
<gene>
    <name evidence="5" type="ORF">OXX778_LOCUS2128</name>
</gene>
<evidence type="ECO:0000256" key="1">
    <source>
        <dbReference type="ARBA" id="ARBA00008694"/>
    </source>
</evidence>
<dbReference type="AlphaFoldDB" id="A0A813MHT0"/>
<comment type="similarity">
    <text evidence="1">Belongs to the acetyltransferase family.</text>
</comment>
<evidence type="ECO:0000256" key="3">
    <source>
        <dbReference type="ARBA" id="ARBA00023315"/>
    </source>
</evidence>
<keyword evidence="2" id="KW-0808">Transferase</keyword>
<evidence type="ECO:0000256" key="2">
    <source>
        <dbReference type="ARBA" id="ARBA00022679"/>
    </source>
</evidence>
<keyword evidence="3" id="KW-0012">Acyltransferase</keyword>
<dbReference type="Proteomes" id="UP000663879">
    <property type="component" value="Unassembled WGS sequence"/>
</dbReference>
<evidence type="ECO:0000313" key="5">
    <source>
        <dbReference type="EMBL" id="CAF0720618.1"/>
    </source>
</evidence>
<evidence type="ECO:0000313" key="6">
    <source>
        <dbReference type="Proteomes" id="UP000663879"/>
    </source>
</evidence>
<name>A0A813MHT0_9BILA</name>
<dbReference type="GO" id="GO:0008080">
    <property type="term" value="F:N-acetyltransferase activity"/>
    <property type="evidence" value="ECO:0007669"/>
    <property type="project" value="TreeGrafter"/>
</dbReference>